<dbReference type="EMBL" id="KZ613536">
    <property type="protein sequence ID" value="PMD13089.1"/>
    <property type="molecule type" value="Genomic_DNA"/>
</dbReference>
<proteinExistence type="predicted"/>
<reference evidence="1 2" key="1">
    <citation type="submission" date="2016-05" db="EMBL/GenBank/DDBJ databases">
        <title>A degradative enzymes factory behind the ericoid mycorrhizal symbiosis.</title>
        <authorList>
            <consortium name="DOE Joint Genome Institute"/>
            <person name="Martino E."/>
            <person name="Morin E."/>
            <person name="Grelet G."/>
            <person name="Kuo A."/>
            <person name="Kohler A."/>
            <person name="Daghino S."/>
            <person name="Barry K."/>
            <person name="Choi C."/>
            <person name="Cichocki N."/>
            <person name="Clum A."/>
            <person name="Copeland A."/>
            <person name="Hainaut M."/>
            <person name="Haridas S."/>
            <person name="Labutti K."/>
            <person name="Lindquist E."/>
            <person name="Lipzen A."/>
            <person name="Khouja H.-R."/>
            <person name="Murat C."/>
            <person name="Ohm R."/>
            <person name="Olson A."/>
            <person name="Spatafora J."/>
            <person name="Veneault-Fourrey C."/>
            <person name="Henrissat B."/>
            <person name="Grigoriev I."/>
            <person name="Martin F."/>
            <person name="Perotto S."/>
        </authorList>
    </citation>
    <scope>NUCLEOTIDE SEQUENCE [LARGE SCALE GENOMIC DNA]</scope>
    <source>
        <strain evidence="1 2">UAMH 7357</strain>
    </source>
</reference>
<protein>
    <submittedName>
        <fullName evidence="1">Uncharacterized protein</fullName>
    </submittedName>
</protein>
<name>A0A2J6PGJ1_9HELO</name>
<dbReference type="Proteomes" id="UP000235672">
    <property type="component" value="Unassembled WGS sequence"/>
</dbReference>
<evidence type="ECO:0000313" key="1">
    <source>
        <dbReference type="EMBL" id="PMD13089.1"/>
    </source>
</evidence>
<sequence>MFNLPIKVAEPGFRRSKSLRGSCDEASKGKFLMLNQQCYWWPLYHASIRSQVIQNLGFQDRIDIWRQAVTLLYRITPKQTHGLSLAPSWQISQEWIPNLQALIEYTKEFSLINRDTLKTAFVFVEVVRIHAWFLFEHGRYEEALKILHTAQDICEELLRILETFPDYPVAVSSVRLCLACVYGIKAAFTFEKNEGKESLLAKRKSMELRLQSISQDDYRIDIAKANYALREIFFGDRPYGR</sequence>
<keyword evidence="2" id="KW-1185">Reference proteome</keyword>
<gene>
    <name evidence="1" type="ORF">NA56DRAFT_712404</name>
</gene>
<dbReference type="OrthoDB" id="10672729at2759"/>
<evidence type="ECO:0000313" key="2">
    <source>
        <dbReference type="Proteomes" id="UP000235672"/>
    </source>
</evidence>
<accession>A0A2J6PGJ1</accession>
<organism evidence="1 2">
    <name type="scientific">Hyaloscypha hepaticicola</name>
    <dbReference type="NCBI Taxonomy" id="2082293"/>
    <lineage>
        <taxon>Eukaryota</taxon>
        <taxon>Fungi</taxon>
        <taxon>Dikarya</taxon>
        <taxon>Ascomycota</taxon>
        <taxon>Pezizomycotina</taxon>
        <taxon>Leotiomycetes</taxon>
        <taxon>Helotiales</taxon>
        <taxon>Hyaloscyphaceae</taxon>
        <taxon>Hyaloscypha</taxon>
    </lineage>
</organism>
<dbReference type="AlphaFoldDB" id="A0A2J6PGJ1"/>